<keyword evidence="12" id="KW-0560">Oxidoreductase</keyword>
<comment type="subcellular location">
    <subcellularLocation>
        <location evidence="3">Endoplasmic reticulum membrane</location>
    </subcellularLocation>
</comment>
<keyword evidence="10" id="KW-0472">Membrane</keyword>
<dbReference type="InterPro" id="IPR050196">
    <property type="entry name" value="Cytochrome_P450_Monoox"/>
</dbReference>
<evidence type="ECO:0000256" key="7">
    <source>
        <dbReference type="ARBA" id="ARBA00022824"/>
    </source>
</evidence>
<dbReference type="InterPro" id="IPR002403">
    <property type="entry name" value="Cyt_P450_E_grp-IV"/>
</dbReference>
<dbReference type="OrthoDB" id="6427381at2759"/>
<dbReference type="EMBL" id="BMAW01009918">
    <property type="protein sequence ID" value="GFT16363.1"/>
    <property type="molecule type" value="Genomic_DNA"/>
</dbReference>
<comment type="function">
    <text evidence="2">May be involved in the metabolism of insect hormones and in the breakdown of synthetic insecticides.</text>
</comment>
<evidence type="ECO:0000256" key="3">
    <source>
        <dbReference type="ARBA" id="ARBA00004586"/>
    </source>
</evidence>
<dbReference type="InterPro" id="IPR001128">
    <property type="entry name" value="Cyt_P450"/>
</dbReference>
<dbReference type="Gene3D" id="1.10.630.10">
    <property type="entry name" value="Cytochrome P450"/>
    <property type="match status" value="2"/>
</dbReference>
<evidence type="ECO:0000256" key="11">
    <source>
        <dbReference type="PIRSR" id="PIRSR602403-1"/>
    </source>
</evidence>
<feature type="binding site" description="axial binding residue" evidence="11">
    <location>
        <position position="264"/>
    </location>
    <ligand>
        <name>heme</name>
        <dbReference type="ChEBI" id="CHEBI:30413"/>
    </ligand>
    <ligandPart>
        <name>Fe</name>
        <dbReference type="ChEBI" id="CHEBI:18248"/>
    </ligandPart>
</feature>
<evidence type="ECO:0000256" key="9">
    <source>
        <dbReference type="ARBA" id="ARBA00023033"/>
    </source>
</evidence>
<dbReference type="EMBL" id="BMAW01079560">
    <property type="protein sequence ID" value="GFU15798.1"/>
    <property type="molecule type" value="Genomic_DNA"/>
</dbReference>
<accession>A0A8X6QFD7</accession>
<keyword evidence="7" id="KW-0256">Endoplasmic reticulum</keyword>
<comment type="similarity">
    <text evidence="4 12">Belongs to the cytochrome P450 family.</text>
</comment>
<evidence type="ECO:0000313" key="15">
    <source>
        <dbReference type="Proteomes" id="UP000887013"/>
    </source>
</evidence>
<keyword evidence="15" id="KW-1185">Reference proteome</keyword>
<evidence type="ECO:0000256" key="10">
    <source>
        <dbReference type="ARBA" id="ARBA00023136"/>
    </source>
</evidence>
<dbReference type="Pfam" id="PF00067">
    <property type="entry name" value="p450"/>
    <property type="match status" value="1"/>
</dbReference>
<evidence type="ECO:0000256" key="6">
    <source>
        <dbReference type="ARBA" id="ARBA00022723"/>
    </source>
</evidence>
<dbReference type="PROSITE" id="PS00086">
    <property type="entry name" value="CYTOCHROME_P450"/>
    <property type="match status" value="1"/>
</dbReference>
<keyword evidence="8 11" id="KW-0408">Iron</keyword>
<evidence type="ECO:0000313" key="13">
    <source>
        <dbReference type="EMBL" id="GFT16363.1"/>
    </source>
</evidence>
<dbReference type="InterPro" id="IPR036396">
    <property type="entry name" value="Cyt_P450_sf"/>
</dbReference>
<dbReference type="PANTHER" id="PTHR24291:SF189">
    <property type="entry name" value="CYTOCHROME P450 4C3-RELATED"/>
    <property type="match status" value="1"/>
</dbReference>
<protein>
    <submittedName>
        <fullName evidence="14">Cytochrome P450 4C1</fullName>
    </submittedName>
</protein>
<comment type="cofactor">
    <cofactor evidence="1 11">
        <name>heme</name>
        <dbReference type="ChEBI" id="CHEBI:30413"/>
    </cofactor>
</comment>
<dbReference type="GO" id="GO:0020037">
    <property type="term" value="F:heme binding"/>
    <property type="evidence" value="ECO:0007669"/>
    <property type="project" value="InterPro"/>
</dbReference>
<organism evidence="14 15">
    <name type="scientific">Nephila pilipes</name>
    <name type="common">Giant wood spider</name>
    <name type="synonym">Nephila maculata</name>
    <dbReference type="NCBI Taxonomy" id="299642"/>
    <lineage>
        <taxon>Eukaryota</taxon>
        <taxon>Metazoa</taxon>
        <taxon>Ecdysozoa</taxon>
        <taxon>Arthropoda</taxon>
        <taxon>Chelicerata</taxon>
        <taxon>Arachnida</taxon>
        <taxon>Araneae</taxon>
        <taxon>Araneomorphae</taxon>
        <taxon>Entelegynae</taxon>
        <taxon>Araneoidea</taxon>
        <taxon>Nephilidae</taxon>
        <taxon>Nephila</taxon>
    </lineage>
</organism>
<dbReference type="GO" id="GO:0016705">
    <property type="term" value="F:oxidoreductase activity, acting on paired donors, with incorporation or reduction of molecular oxygen"/>
    <property type="evidence" value="ECO:0007669"/>
    <property type="project" value="InterPro"/>
</dbReference>
<dbReference type="PANTHER" id="PTHR24291">
    <property type="entry name" value="CYTOCHROME P450 FAMILY 4"/>
    <property type="match status" value="1"/>
</dbReference>
<evidence type="ECO:0000256" key="4">
    <source>
        <dbReference type="ARBA" id="ARBA00010617"/>
    </source>
</evidence>
<dbReference type="PRINTS" id="PR00465">
    <property type="entry name" value="EP450IV"/>
</dbReference>
<dbReference type="Proteomes" id="UP000887013">
    <property type="component" value="Unassembled WGS sequence"/>
</dbReference>
<reference evidence="14" key="1">
    <citation type="submission" date="2020-08" db="EMBL/GenBank/DDBJ databases">
        <title>Multicomponent nature underlies the extraordinary mechanical properties of spider dragline silk.</title>
        <authorList>
            <person name="Kono N."/>
            <person name="Nakamura H."/>
            <person name="Mori M."/>
            <person name="Yoshida Y."/>
            <person name="Ohtoshi R."/>
            <person name="Malay A.D."/>
            <person name="Moran D.A.P."/>
            <person name="Tomita M."/>
            <person name="Numata K."/>
            <person name="Arakawa K."/>
        </authorList>
    </citation>
    <scope>NUCLEOTIDE SEQUENCE</scope>
</reference>
<keyword evidence="5 11" id="KW-0349">Heme</keyword>
<dbReference type="PRINTS" id="PR00385">
    <property type="entry name" value="P450"/>
</dbReference>
<sequence length="330" mass="38598">MLTPAFHFNILKDFLPVFNKQSKILNRILKSSTEEEFVDVVPLICKCSLDIICESILGKEMHTQTQPSSPYVKAVVNLTDWVFERMQRPWLWNDFIFKISPSGRRFAKNVAIVQEFTNKVISEKKEELMKRNHKNSPIDSQDNVEGKKHKKLALMDLLLEEHFNNNSISEDGIREEVNTFTFEESLRLYPSVPAFGRMIRNDIEIENKIVPKGSICLVHTFLLHRDPEVFPNPEKFDPDRFSPNNNISRHPFAYVPFSAGPRNCIGQRFALMEMKTVLSSILRNYKVRSLDPRDQVLLLDEIVLRPLNGLRIQIRKRNQTFDFHSIYYFP</sequence>
<dbReference type="GO" id="GO:0005789">
    <property type="term" value="C:endoplasmic reticulum membrane"/>
    <property type="evidence" value="ECO:0007669"/>
    <property type="project" value="UniProtKB-SubCell"/>
</dbReference>
<evidence type="ECO:0000256" key="12">
    <source>
        <dbReference type="RuleBase" id="RU000461"/>
    </source>
</evidence>
<dbReference type="GO" id="GO:0005506">
    <property type="term" value="F:iron ion binding"/>
    <property type="evidence" value="ECO:0007669"/>
    <property type="project" value="InterPro"/>
</dbReference>
<keyword evidence="6 11" id="KW-0479">Metal-binding</keyword>
<evidence type="ECO:0000256" key="2">
    <source>
        <dbReference type="ARBA" id="ARBA00003690"/>
    </source>
</evidence>
<evidence type="ECO:0000256" key="8">
    <source>
        <dbReference type="ARBA" id="ARBA00023004"/>
    </source>
</evidence>
<proteinExistence type="inferred from homology"/>
<gene>
    <name evidence="14" type="primary">CYP4C1</name>
    <name evidence="14" type="ORF">NPIL_440451</name>
    <name evidence="13" type="ORF">NPIL_475871</name>
</gene>
<dbReference type="GO" id="GO:0004497">
    <property type="term" value="F:monooxygenase activity"/>
    <property type="evidence" value="ECO:0007669"/>
    <property type="project" value="UniProtKB-KW"/>
</dbReference>
<evidence type="ECO:0000256" key="1">
    <source>
        <dbReference type="ARBA" id="ARBA00001971"/>
    </source>
</evidence>
<dbReference type="AlphaFoldDB" id="A0A8X6QFD7"/>
<dbReference type="SUPFAM" id="SSF48264">
    <property type="entry name" value="Cytochrome P450"/>
    <property type="match status" value="1"/>
</dbReference>
<comment type="caution">
    <text evidence="14">The sequence shown here is derived from an EMBL/GenBank/DDBJ whole genome shotgun (WGS) entry which is preliminary data.</text>
</comment>
<name>A0A8X6QFD7_NEPPI</name>
<evidence type="ECO:0000313" key="14">
    <source>
        <dbReference type="EMBL" id="GFU15798.1"/>
    </source>
</evidence>
<dbReference type="InterPro" id="IPR017972">
    <property type="entry name" value="Cyt_P450_CS"/>
</dbReference>
<evidence type="ECO:0000256" key="5">
    <source>
        <dbReference type="ARBA" id="ARBA00022617"/>
    </source>
</evidence>
<keyword evidence="9 12" id="KW-0503">Monooxygenase</keyword>